<keyword evidence="1" id="KW-0472">Membrane</keyword>
<dbReference type="Proteomes" id="UP001151760">
    <property type="component" value="Unassembled WGS sequence"/>
</dbReference>
<gene>
    <name evidence="2" type="ORF">Tco_0952380</name>
</gene>
<evidence type="ECO:0000313" key="2">
    <source>
        <dbReference type="EMBL" id="GJT43665.1"/>
    </source>
</evidence>
<reference evidence="2" key="2">
    <citation type="submission" date="2022-01" db="EMBL/GenBank/DDBJ databases">
        <authorList>
            <person name="Yamashiro T."/>
            <person name="Shiraishi A."/>
            <person name="Satake H."/>
            <person name="Nakayama K."/>
        </authorList>
    </citation>
    <scope>NUCLEOTIDE SEQUENCE</scope>
</reference>
<protein>
    <submittedName>
        <fullName evidence="2">Uncharacterized protein</fullName>
    </submittedName>
</protein>
<sequence>MLMRMVREIHNKLLACDGTKFGPCEFERRCNGGGCFARPLAIGLYRRFPDGLDSLWTRRYLGFTLLGYLFYLDLAPLFGLLPLVFILLLWWMRCLPALSTPPGGCFSGGGIVRGGEGIGDEELIVELQTLPGKELPPWPVSGRAGFSLDSEVLGIHSSWLPLLFGSCASFWVVAPSFHSPFMVDAMLARPLHSSWRLFFRRCGEIAEIRAYIKEVDVYVEEDFLVVEQHMMEVRFINKHLKGLVIEEIVQEVRLNEDVKEDLGNKGKQFETSLKNGQSFG</sequence>
<evidence type="ECO:0000313" key="3">
    <source>
        <dbReference type="Proteomes" id="UP001151760"/>
    </source>
</evidence>
<keyword evidence="1" id="KW-0812">Transmembrane</keyword>
<accession>A0ABQ5DWX2</accession>
<reference evidence="2" key="1">
    <citation type="journal article" date="2022" name="Int. J. Mol. Sci.">
        <title>Draft Genome of Tanacetum Coccineum: Genomic Comparison of Closely Related Tanacetum-Family Plants.</title>
        <authorList>
            <person name="Yamashiro T."/>
            <person name="Shiraishi A."/>
            <person name="Nakayama K."/>
            <person name="Satake H."/>
        </authorList>
    </citation>
    <scope>NUCLEOTIDE SEQUENCE</scope>
</reference>
<keyword evidence="1" id="KW-1133">Transmembrane helix</keyword>
<comment type="caution">
    <text evidence="2">The sequence shown here is derived from an EMBL/GenBank/DDBJ whole genome shotgun (WGS) entry which is preliminary data.</text>
</comment>
<evidence type="ECO:0000256" key="1">
    <source>
        <dbReference type="SAM" id="Phobius"/>
    </source>
</evidence>
<feature type="transmembrane region" description="Helical" evidence="1">
    <location>
        <begin position="68"/>
        <end position="92"/>
    </location>
</feature>
<organism evidence="2 3">
    <name type="scientific">Tanacetum coccineum</name>
    <dbReference type="NCBI Taxonomy" id="301880"/>
    <lineage>
        <taxon>Eukaryota</taxon>
        <taxon>Viridiplantae</taxon>
        <taxon>Streptophyta</taxon>
        <taxon>Embryophyta</taxon>
        <taxon>Tracheophyta</taxon>
        <taxon>Spermatophyta</taxon>
        <taxon>Magnoliopsida</taxon>
        <taxon>eudicotyledons</taxon>
        <taxon>Gunneridae</taxon>
        <taxon>Pentapetalae</taxon>
        <taxon>asterids</taxon>
        <taxon>campanulids</taxon>
        <taxon>Asterales</taxon>
        <taxon>Asteraceae</taxon>
        <taxon>Asteroideae</taxon>
        <taxon>Anthemideae</taxon>
        <taxon>Anthemidinae</taxon>
        <taxon>Tanacetum</taxon>
    </lineage>
</organism>
<dbReference type="EMBL" id="BQNB010015749">
    <property type="protein sequence ID" value="GJT43665.1"/>
    <property type="molecule type" value="Genomic_DNA"/>
</dbReference>
<keyword evidence="3" id="KW-1185">Reference proteome</keyword>
<name>A0ABQ5DWX2_9ASTR</name>
<proteinExistence type="predicted"/>